<dbReference type="EMBL" id="CAXAMM010015038">
    <property type="protein sequence ID" value="CAK9035375.1"/>
    <property type="molecule type" value="Genomic_DNA"/>
</dbReference>
<gene>
    <name evidence="1" type="ORF">SCF082_LOCUS21255</name>
</gene>
<keyword evidence="2" id="KW-1185">Reference proteome</keyword>
<reference evidence="1 2" key="1">
    <citation type="submission" date="2024-02" db="EMBL/GenBank/DDBJ databases">
        <authorList>
            <person name="Chen Y."/>
            <person name="Shah S."/>
            <person name="Dougan E. K."/>
            <person name="Thang M."/>
            <person name="Chan C."/>
        </authorList>
    </citation>
    <scope>NUCLEOTIDE SEQUENCE [LARGE SCALE GENOMIC DNA]</scope>
</reference>
<organism evidence="1 2">
    <name type="scientific">Durusdinium trenchii</name>
    <dbReference type="NCBI Taxonomy" id="1381693"/>
    <lineage>
        <taxon>Eukaryota</taxon>
        <taxon>Sar</taxon>
        <taxon>Alveolata</taxon>
        <taxon>Dinophyceae</taxon>
        <taxon>Suessiales</taxon>
        <taxon>Symbiodiniaceae</taxon>
        <taxon>Durusdinium</taxon>
    </lineage>
</organism>
<dbReference type="PANTHER" id="PTHR46763">
    <property type="entry name" value="DYNEIN REGULATORY COMPLEX PROTEIN 8"/>
    <property type="match status" value="1"/>
</dbReference>
<feature type="non-terminal residue" evidence="1">
    <location>
        <position position="1"/>
    </location>
</feature>
<dbReference type="SUPFAM" id="SSF47473">
    <property type="entry name" value="EF-hand"/>
    <property type="match status" value="1"/>
</dbReference>
<dbReference type="Proteomes" id="UP001642464">
    <property type="component" value="Unassembled WGS sequence"/>
</dbReference>
<dbReference type="Gene3D" id="1.10.238.10">
    <property type="entry name" value="EF-hand"/>
    <property type="match status" value="1"/>
</dbReference>
<dbReference type="PANTHER" id="PTHR46763:SF1">
    <property type="entry name" value="DYNEIN REGULATORY COMPLEX PROTEIN 8"/>
    <property type="match status" value="1"/>
</dbReference>
<evidence type="ECO:0000313" key="1">
    <source>
        <dbReference type="EMBL" id="CAK9035375.1"/>
    </source>
</evidence>
<protein>
    <submittedName>
        <fullName evidence="1">Calmodulin</fullName>
    </submittedName>
</protein>
<proteinExistence type="predicted"/>
<name>A0ABP0LAK4_9DINO</name>
<evidence type="ECO:0000313" key="2">
    <source>
        <dbReference type="Proteomes" id="UP001642464"/>
    </source>
</evidence>
<accession>A0ABP0LAK4</accession>
<sequence length="170" mass="18691">DAPRDGQMQSDEPDAYVTLEKFEPRMLEYLVENRFPAEEMDVIISAFKVGGLGGSGGGWKHTKAGLTVSERPTICPGDNDSTPPAQAIDEEGKGYVEAEYLKGLMTQMGSELRSKELESFLNVAQDVTSGRIYYEDYASVYARQVSTNADEWSQAAIPGQNVFAAFETKM</sequence>
<dbReference type="InterPro" id="IPR011992">
    <property type="entry name" value="EF-hand-dom_pair"/>
</dbReference>
<comment type="caution">
    <text evidence="1">The sequence shown here is derived from an EMBL/GenBank/DDBJ whole genome shotgun (WGS) entry which is preliminary data.</text>
</comment>